<gene>
    <name evidence="2" type="ORF">GFH48_05640</name>
</gene>
<evidence type="ECO:0000256" key="1">
    <source>
        <dbReference type="SAM" id="MobiDB-lite"/>
    </source>
</evidence>
<dbReference type="Proteomes" id="UP000326179">
    <property type="component" value="Chromosome"/>
</dbReference>
<evidence type="ECO:0000313" key="3">
    <source>
        <dbReference type="Proteomes" id="UP000326179"/>
    </source>
</evidence>
<organism evidence="2 3">
    <name type="scientific">Streptomyces fagopyri</name>
    <dbReference type="NCBI Taxonomy" id="2662397"/>
    <lineage>
        <taxon>Bacteria</taxon>
        <taxon>Bacillati</taxon>
        <taxon>Actinomycetota</taxon>
        <taxon>Actinomycetes</taxon>
        <taxon>Kitasatosporales</taxon>
        <taxon>Streptomycetaceae</taxon>
        <taxon>Streptomyces</taxon>
    </lineage>
</organism>
<feature type="region of interest" description="Disordered" evidence="1">
    <location>
        <begin position="189"/>
        <end position="208"/>
    </location>
</feature>
<accession>A0A5Q0L898</accession>
<name>A0A5Q0L898_9ACTN</name>
<reference evidence="2 3" key="1">
    <citation type="submission" date="2019-10" db="EMBL/GenBank/DDBJ databases">
        <title>A novel species.</title>
        <authorList>
            <person name="Gao J."/>
        </authorList>
    </citation>
    <scope>NUCLEOTIDE SEQUENCE [LARGE SCALE GENOMIC DNA]</scope>
    <source>
        <strain evidence="2 3">QMT-28</strain>
    </source>
</reference>
<dbReference type="EMBL" id="CP045643">
    <property type="protein sequence ID" value="QFZ72819.1"/>
    <property type="molecule type" value="Genomic_DNA"/>
</dbReference>
<dbReference type="AlphaFoldDB" id="A0A5Q0L898"/>
<keyword evidence="3" id="KW-1185">Reference proteome</keyword>
<dbReference type="RefSeq" id="WP_153287184.1">
    <property type="nucleotide sequence ID" value="NZ_CP045643.1"/>
</dbReference>
<proteinExistence type="predicted"/>
<sequence length="335" mass="36546">MNVGMDVGMDVDGWESGHRAAYGCGAWERACHQGGLLVAWYEEQERGFGVPAPGRFHARSGPRAKWPWGSGPHTVALVLWRTARDAGILVDEVLLADTLPYCDPAAVPLAAGPLPEAARKGGIGVGSAASVAGIRHVLRNHVEAELPRPRPAEARLTLGYRVREVLATPDWERGDWPATLVLARQAMGRADDRRERGTWQPTARERSTWTRLGLDRKRVGERATPEDRVPGWPARAARLADLADVLSTDADTLPRDSQEDPGPLAQVLLAAAHACDGLRTSAREVGRLWAAEPHPPADPDSWELAHVPGALRARTEETDDLLRAVDVFLWSLTYN</sequence>
<dbReference type="KEGG" id="sfy:GFH48_05640"/>
<protein>
    <submittedName>
        <fullName evidence="2">Uncharacterized protein</fullName>
    </submittedName>
</protein>
<evidence type="ECO:0000313" key="2">
    <source>
        <dbReference type="EMBL" id="QFZ72819.1"/>
    </source>
</evidence>